<evidence type="ECO:0000313" key="2">
    <source>
        <dbReference type="Proteomes" id="UP001607303"/>
    </source>
</evidence>
<dbReference type="Proteomes" id="UP001607303">
    <property type="component" value="Unassembled WGS sequence"/>
</dbReference>
<comment type="caution">
    <text evidence="1">The sequence shown here is derived from an EMBL/GenBank/DDBJ whole genome shotgun (WGS) entry which is preliminary data.</text>
</comment>
<keyword evidence="2" id="KW-1185">Reference proteome</keyword>
<feature type="non-terminal residue" evidence="1">
    <location>
        <position position="89"/>
    </location>
</feature>
<name>A0ABD2CGL0_VESMC</name>
<dbReference type="AlphaFoldDB" id="A0ABD2CGL0"/>
<accession>A0ABD2CGL0</accession>
<reference evidence="1 2" key="1">
    <citation type="journal article" date="2024" name="Ann. Entomol. Soc. Am.">
        <title>Genomic analyses of the southern and eastern yellowjacket wasps (Hymenoptera: Vespidae) reveal evolutionary signatures of social life.</title>
        <authorList>
            <person name="Catto M.A."/>
            <person name="Caine P.B."/>
            <person name="Orr S.E."/>
            <person name="Hunt B.G."/>
            <person name="Goodisman M.A.D."/>
        </authorList>
    </citation>
    <scope>NUCLEOTIDE SEQUENCE [LARGE SCALE GENOMIC DNA]</scope>
    <source>
        <strain evidence="1">232</strain>
        <tissue evidence="1">Head and thorax</tissue>
    </source>
</reference>
<proteinExistence type="predicted"/>
<dbReference type="EMBL" id="JAYRBN010000051">
    <property type="protein sequence ID" value="KAL2744151.1"/>
    <property type="molecule type" value="Genomic_DNA"/>
</dbReference>
<protein>
    <submittedName>
        <fullName evidence="1">Uncharacterized protein</fullName>
    </submittedName>
</protein>
<organism evidence="1 2">
    <name type="scientific">Vespula maculifrons</name>
    <name type="common">Eastern yellow jacket</name>
    <name type="synonym">Wasp</name>
    <dbReference type="NCBI Taxonomy" id="7453"/>
    <lineage>
        <taxon>Eukaryota</taxon>
        <taxon>Metazoa</taxon>
        <taxon>Ecdysozoa</taxon>
        <taxon>Arthropoda</taxon>
        <taxon>Hexapoda</taxon>
        <taxon>Insecta</taxon>
        <taxon>Pterygota</taxon>
        <taxon>Neoptera</taxon>
        <taxon>Endopterygota</taxon>
        <taxon>Hymenoptera</taxon>
        <taxon>Apocrita</taxon>
        <taxon>Aculeata</taxon>
        <taxon>Vespoidea</taxon>
        <taxon>Vespidae</taxon>
        <taxon>Vespinae</taxon>
        <taxon>Vespula</taxon>
    </lineage>
</organism>
<sequence length="89" mass="10518">MLFVYKKRMIIANPALRDSSSRLKQLVNGPRDFCTCVLYDVRDFSDIYGQKMNYMRNRETVSTIVSVYKLCNYISFRTILFDEESHSSQ</sequence>
<gene>
    <name evidence="1" type="ORF">V1477_007641</name>
</gene>
<evidence type="ECO:0000313" key="1">
    <source>
        <dbReference type="EMBL" id="KAL2744151.1"/>
    </source>
</evidence>